<gene>
    <name evidence="1" type="ORF">MLD38_000067</name>
</gene>
<evidence type="ECO:0000313" key="2">
    <source>
        <dbReference type="Proteomes" id="UP001057402"/>
    </source>
</evidence>
<sequence>MRSSSENPASASTSYTKQKSRSRSRCIETSNGVVSFTFHSYVRDKIGFSDEVKNNIQGQNDFNKKRRSESTSALDDNSLSQLRRKHFELTGDALAAILEEKLKELISWDKDEDIVSHDMAGRPTTMILQELIAALAAETSLLKYGAMVNSKTDFQMKLSTGDAPKKVFPTLKIHANLTYYSIYSLANLVSDMAFLDSTKLSNMGSTHFVELTSLIDQLTGKMDSLILEQVSLSGSKVNLAKDIILHRALDFASFSSENFKYLEDVICILLQDVCTDIKRLFSSGDAKMDSEMKVFAVDCLLECFDKGYRRCCNIGYRGWKRQLSSWSPEMLSQDIVEKVRRWADLSGLTPDKITEDDMSNALGKWTDFNVEAFELGAAFADDVLKDLVEDIVVSISRRAC</sequence>
<proteinExistence type="predicted"/>
<keyword evidence="2" id="KW-1185">Reference proteome</keyword>
<evidence type="ECO:0000313" key="1">
    <source>
        <dbReference type="EMBL" id="KAI4387649.1"/>
    </source>
</evidence>
<protein>
    <submittedName>
        <fullName evidence="1">Uncharacterized protein</fullName>
    </submittedName>
</protein>
<reference evidence="2" key="1">
    <citation type="journal article" date="2023" name="Front. Plant Sci.">
        <title>Chromosomal-level genome assembly of Melastoma candidum provides insights into trichome evolution.</title>
        <authorList>
            <person name="Zhong Y."/>
            <person name="Wu W."/>
            <person name="Sun C."/>
            <person name="Zou P."/>
            <person name="Liu Y."/>
            <person name="Dai S."/>
            <person name="Zhou R."/>
        </authorList>
    </citation>
    <scope>NUCLEOTIDE SEQUENCE [LARGE SCALE GENOMIC DNA]</scope>
</reference>
<organism evidence="1 2">
    <name type="scientific">Melastoma candidum</name>
    <dbReference type="NCBI Taxonomy" id="119954"/>
    <lineage>
        <taxon>Eukaryota</taxon>
        <taxon>Viridiplantae</taxon>
        <taxon>Streptophyta</taxon>
        <taxon>Embryophyta</taxon>
        <taxon>Tracheophyta</taxon>
        <taxon>Spermatophyta</taxon>
        <taxon>Magnoliopsida</taxon>
        <taxon>eudicotyledons</taxon>
        <taxon>Gunneridae</taxon>
        <taxon>Pentapetalae</taxon>
        <taxon>rosids</taxon>
        <taxon>malvids</taxon>
        <taxon>Myrtales</taxon>
        <taxon>Melastomataceae</taxon>
        <taxon>Melastomatoideae</taxon>
        <taxon>Melastomateae</taxon>
        <taxon>Melastoma</taxon>
    </lineage>
</organism>
<dbReference type="EMBL" id="CM042880">
    <property type="protein sequence ID" value="KAI4387649.1"/>
    <property type="molecule type" value="Genomic_DNA"/>
</dbReference>
<accession>A0ACB9SCU9</accession>
<dbReference type="Proteomes" id="UP001057402">
    <property type="component" value="Chromosome 1"/>
</dbReference>
<comment type="caution">
    <text evidence="1">The sequence shown here is derived from an EMBL/GenBank/DDBJ whole genome shotgun (WGS) entry which is preliminary data.</text>
</comment>
<name>A0ACB9SCU9_9MYRT</name>